<feature type="binding site" evidence="9">
    <location>
        <position position="141"/>
    </location>
    <ligand>
        <name>Zn(2+)</name>
        <dbReference type="ChEBI" id="CHEBI:29105"/>
        <note>catalytic</note>
    </ligand>
</feature>
<dbReference type="GO" id="GO:0006508">
    <property type="term" value="P:proteolysis"/>
    <property type="evidence" value="ECO:0007669"/>
    <property type="project" value="UniProtKB-KW"/>
</dbReference>
<feature type="binding site" evidence="9">
    <location>
        <position position="135"/>
    </location>
    <ligand>
        <name>Zn(2+)</name>
        <dbReference type="ChEBI" id="CHEBI:29105"/>
        <note>catalytic</note>
    </ligand>
</feature>
<feature type="active site" evidence="9">
    <location>
        <position position="132"/>
    </location>
</feature>
<evidence type="ECO:0000256" key="2">
    <source>
        <dbReference type="ARBA" id="ARBA00022723"/>
    </source>
</evidence>
<keyword evidence="7" id="KW-0865">Zymogen</keyword>
<dbReference type="CTD" id="121323378"/>
<dbReference type="OrthoDB" id="291007at2759"/>
<keyword evidence="6 9" id="KW-0482">Metalloprotease</keyword>
<accession>A0A8M1KS68</accession>
<keyword evidence="8" id="KW-1015">Disulfide bond</keyword>
<keyword evidence="5 9" id="KW-0862">Zinc</keyword>
<keyword evidence="3" id="KW-0732">Signal</keyword>
<organism evidence="11 12">
    <name type="scientific">Clupea harengus</name>
    <name type="common">Atlantic herring</name>
    <dbReference type="NCBI Taxonomy" id="7950"/>
    <lineage>
        <taxon>Eukaryota</taxon>
        <taxon>Metazoa</taxon>
        <taxon>Chordata</taxon>
        <taxon>Craniata</taxon>
        <taxon>Vertebrata</taxon>
        <taxon>Euteleostomi</taxon>
        <taxon>Actinopterygii</taxon>
        <taxon>Neopterygii</taxon>
        <taxon>Teleostei</taxon>
        <taxon>Clupei</taxon>
        <taxon>Clupeiformes</taxon>
        <taxon>Clupeoidei</taxon>
        <taxon>Clupeidae</taxon>
        <taxon>Clupea</taxon>
    </lineage>
</organism>
<keyword evidence="2 9" id="KW-0479">Metal-binding</keyword>
<evidence type="ECO:0000256" key="1">
    <source>
        <dbReference type="ARBA" id="ARBA00022670"/>
    </source>
</evidence>
<evidence type="ECO:0000256" key="5">
    <source>
        <dbReference type="ARBA" id="ARBA00022833"/>
    </source>
</evidence>
<keyword evidence="4 9" id="KW-0378">Hydrolase</keyword>
<evidence type="ECO:0000256" key="6">
    <source>
        <dbReference type="ARBA" id="ARBA00023049"/>
    </source>
</evidence>
<keyword evidence="11" id="KW-1185">Reference proteome</keyword>
<feature type="domain" description="Peptidase M12A" evidence="10">
    <location>
        <begin position="33"/>
        <end position="230"/>
    </location>
</feature>
<dbReference type="SMART" id="SM00235">
    <property type="entry name" value="ZnMc"/>
    <property type="match status" value="1"/>
</dbReference>
<evidence type="ECO:0000256" key="3">
    <source>
        <dbReference type="ARBA" id="ARBA00022729"/>
    </source>
</evidence>
<evidence type="ECO:0000256" key="9">
    <source>
        <dbReference type="PROSITE-ProRule" id="PRU01211"/>
    </source>
</evidence>
<comment type="cofactor">
    <cofactor evidence="9">
        <name>Zn(2+)</name>
        <dbReference type="ChEBI" id="CHEBI:29105"/>
    </cofactor>
    <text evidence="9">Binds 1 zinc ion per subunit.</text>
</comment>
<reference evidence="12" key="1">
    <citation type="submission" date="2025-08" db="UniProtKB">
        <authorList>
            <consortium name="RefSeq"/>
        </authorList>
    </citation>
    <scope>IDENTIFICATION</scope>
</reference>
<dbReference type="RefSeq" id="XP_042565268.1">
    <property type="nucleotide sequence ID" value="XM_042709334.1"/>
</dbReference>
<sequence>MSVMDKIILANRRLGFTGLSMRDGDIASSNPRSALICQENSCLWPKSVDGFVYVPYIISPFYDDMDRITIETGMLDILSQTCIKFVPRTHEANFLNIQPKRGCWSFLGMTGGSQTLSLQTPACMWSGVASHELMHALSFVHEHSRSDRDTYVTILWDNIMRGQTHNFQKHKTYINTAYDYNSVMHYGRYAFSQDGEPTIIPKLDPNIPIGQRDGPSTSDIHKINVLYDCGG</sequence>
<dbReference type="InterPro" id="IPR006026">
    <property type="entry name" value="Peptidase_Metallo"/>
</dbReference>
<comment type="caution">
    <text evidence="9">Lacks conserved residue(s) required for the propagation of feature annotation.</text>
</comment>
<dbReference type="AlphaFoldDB" id="A0A8M1KS68"/>
<name>A0A8M1KS68_CLUHA</name>
<evidence type="ECO:0000256" key="8">
    <source>
        <dbReference type="ARBA" id="ARBA00023157"/>
    </source>
</evidence>
<dbReference type="PANTHER" id="PTHR10127:SF838">
    <property type="entry name" value="METALLOENDOPEPTIDASE"/>
    <property type="match status" value="1"/>
</dbReference>
<protein>
    <submittedName>
        <fullName evidence="12">High choriolytic enzyme 2</fullName>
    </submittedName>
</protein>
<evidence type="ECO:0000313" key="12">
    <source>
        <dbReference type="RefSeq" id="XP_042565268.1"/>
    </source>
</evidence>
<evidence type="ECO:0000259" key="10">
    <source>
        <dbReference type="PROSITE" id="PS51864"/>
    </source>
</evidence>
<gene>
    <name evidence="12" type="primary">LOC105908630</name>
</gene>
<feature type="binding site" evidence="9">
    <location>
        <position position="131"/>
    </location>
    <ligand>
        <name>Zn(2+)</name>
        <dbReference type="ChEBI" id="CHEBI:29105"/>
        <note>catalytic</note>
    </ligand>
</feature>
<dbReference type="Pfam" id="PF01400">
    <property type="entry name" value="Astacin"/>
    <property type="match status" value="1"/>
</dbReference>
<dbReference type="GO" id="GO:0004222">
    <property type="term" value="F:metalloendopeptidase activity"/>
    <property type="evidence" value="ECO:0007669"/>
    <property type="project" value="UniProtKB-UniRule"/>
</dbReference>
<evidence type="ECO:0000256" key="4">
    <source>
        <dbReference type="ARBA" id="ARBA00022801"/>
    </source>
</evidence>
<dbReference type="GO" id="GO:0008270">
    <property type="term" value="F:zinc ion binding"/>
    <property type="evidence" value="ECO:0007669"/>
    <property type="project" value="UniProtKB-UniRule"/>
</dbReference>
<dbReference type="KEGG" id="char:105908630"/>
<keyword evidence="1 9" id="KW-0645">Protease</keyword>
<proteinExistence type="predicted"/>
<dbReference type="GeneID" id="105908630"/>
<evidence type="ECO:0000256" key="7">
    <source>
        <dbReference type="ARBA" id="ARBA00023145"/>
    </source>
</evidence>
<dbReference type="FunFam" id="3.40.390.10:FF:000040">
    <property type="entry name" value="Metalloendopeptidase"/>
    <property type="match status" value="1"/>
</dbReference>
<dbReference type="PANTHER" id="PTHR10127">
    <property type="entry name" value="DISCOIDIN, CUB, EGF, LAMININ , AND ZINC METALLOPROTEASE DOMAIN CONTAINING"/>
    <property type="match status" value="1"/>
</dbReference>
<dbReference type="Proteomes" id="UP000515152">
    <property type="component" value="Chromosome 2"/>
</dbReference>
<evidence type="ECO:0000313" key="11">
    <source>
        <dbReference type="Proteomes" id="UP000515152"/>
    </source>
</evidence>
<dbReference type="InterPro" id="IPR001506">
    <property type="entry name" value="Peptidase_M12A"/>
</dbReference>
<dbReference type="PROSITE" id="PS51864">
    <property type="entry name" value="ASTACIN"/>
    <property type="match status" value="1"/>
</dbReference>